<protein>
    <submittedName>
        <fullName evidence="2">Uncharacterized protein</fullName>
    </submittedName>
</protein>
<comment type="caution">
    <text evidence="2">The sequence shown here is derived from an EMBL/GenBank/DDBJ whole genome shotgun (WGS) entry which is preliminary data.</text>
</comment>
<proteinExistence type="predicted"/>
<accession>A0A9P4XPV8</accession>
<organism evidence="2 3">
    <name type="scientific">Trichoderma lentiforme</name>
    <dbReference type="NCBI Taxonomy" id="1567552"/>
    <lineage>
        <taxon>Eukaryota</taxon>
        <taxon>Fungi</taxon>
        <taxon>Dikarya</taxon>
        <taxon>Ascomycota</taxon>
        <taxon>Pezizomycotina</taxon>
        <taxon>Sordariomycetes</taxon>
        <taxon>Hypocreomycetidae</taxon>
        <taxon>Hypocreales</taxon>
        <taxon>Hypocreaceae</taxon>
        <taxon>Trichoderma</taxon>
    </lineage>
</organism>
<feature type="region of interest" description="Disordered" evidence="1">
    <location>
        <begin position="32"/>
        <end position="53"/>
    </location>
</feature>
<name>A0A9P4XPV8_9HYPO</name>
<evidence type="ECO:0000313" key="2">
    <source>
        <dbReference type="EMBL" id="KAF3075807.1"/>
    </source>
</evidence>
<keyword evidence="3" id="KW-1185">Reference proteome</keyword>
<dbReference type="EMBL" id="QLNT01000003">
    <property type="protein sequence ID" value="KAF3075807.1"/>
    <property type="molecule type" value="Genomic_DNA"/>
</dbReference>
<dbReference type="AlphaFoldDB" id="A0A9P4XPV8"/>
<dbReference type="Proteomes" id="UP000801864">
    <property type="component" value="Unassembled WGS sequence"/>
</dbReference>
<gene>
    <name evidence="2" type="ORF">CFAM422_002165</name>
</gene>
<evidence type="ECO:0000256" key="1">
    <source>
        <dbReference type="SAM" id="MobiDB-lite"/>
    </source>
</evidence>
<evidence type="ECO:0000313" key="3">
    <source>
        <dbReference type="Proteomes" id="UP000801864"/>
    </source>
</evidence>
<reference evidence="2 3" key="1">
    <citation type="submission" date="2018-06" db="EMBL/GenBank/DDBJ databases">
        <title>Genome analysis of cellulolytic fungus Trichoderma lentiforme CFAM-422.</title>
        <authorList>
            <person name="Steindorff A.S."/>
            <person name="Formighieri E.F."/>
            <person name="Midorikawa G.E.O."/>
            <person name="Tamietti M.S."/>
            <person name="Ramos E.Z."/>
            <person name="Silva A.S."/>
            <person name="Bon E.P.S."/>
            <person name="Mendes T.D."/>
            <person name="Damaso M.C.T."/>
            <person name="Favaro L.C.L."/>
        </authorList>
    </citation>
    <scope>NUCLEOTIDE SEQUENCE [LARGE SCALE GENOMIC DNA]</scope>
    <source>
        <strain evidence="2 3">CFAM-422</strain>
    </source>
</reference>
<sequence length="83" mass="9268">MSKVYPKALDGLLYLTPKELLCNLGPFVRPTQSRRRTSSFWPGESKSQGLRLPQADSWTRPTAAWLVDEKSFIMASAAIGQRG</sequence>